<evidence type="ECO:0000313" key="1">
    <source>
        <dbReference type="EMBL" id="KAF9645087.1"/>
    </source>
</evidence>
<accession>A0ACB6Z6A2</accession>
<reference evidence="1" key="2">
    <citation type="journal article" date="2020" name="Nat. Commun.">
        <title>Large-scale genome sequencing of mycorrhizal fungi provides insights into the early evolution of symbiotic traits.</title>
        <authorList>
            <person name="Miyauchi S."/>
            <person name="Kiss E."/>
            <person name="Kuo A."/>
            <person name="Drula E."/>
            <person name="Kohler A."/>
            <person name="Sanchez-Garcia M."/>
            <person name="Morin E."/>
            <person name="Andreopoulos B."/>
            <person name="Barry K.W."/>
            <person name="Bonito G."/>
            <person name="Buee M."/>
            <person name="Carver A."/>
            <person name="Chen C."/>
            <person name="Cichocki N."/>
            <person name="Clum A."/>
            <person name="Culley D."/>
            <person name="Crous P.W."/>
            <person name="Fauchery L."/>
            <person name="Girlanda M."/>
            <person name="Hayes R.D."/>
            <person name="Keri Z."/>
            <person name="LaButti K."/>
            <person name="Lipzen A."/>
            <person name="Lombard V."/>
            <person name="Magnuson J."/>
            <person name="Maillard F."/>
            <person name="Murat C."/>
            <person name="Nolan M."/>
            <person name="Ohm R.A."/>
            <person name="Pangilinan J."/>
            <person name="Pereira M.F."/>
            <person name="Perotto S."/>
            <person name="Peter M."/>
            <person name="Pfister S."/>
            <person name="Riley R."/>
            <person name="Sitrit Y."/>
            <person name="Stielow J.B."/>
            <person name="Szollosi G."/>
            <person name="Zifcakova L."/>
            <person name="Stursova M."/>
            <person name="Spatafora J.W."/>
            <person name="Tedersoo L."/>
            <person name="Vaario L.M."/>
            <person name="Yamada A."/>
            <person name="Yan M."/>
            <person name="Wang P."/>
            <person name="Xu J."/>
            <person name="Bruns T."/>
            <person name="Baldrian P."/>
            <person name="Vilgalys R."/>
            <person name="Dunand C."/>
            <person name="Henrissat B."/>
            <person name="Grigoriev I.V."/>
            <person name="Hibbett D."/>
            <person name="Nagy L.G."/>
            <person name="Martin F.M."/>
        </authorList>
    </citation>
    <scope>NUCLEOTIDE SEQUENCE</scope>
    <source>
        <strain evidence="1">P2</strain>
    </source>
</reference>
<organism evidence="1 2">
    <name type="scientific">Thelephora ganbajun</name>
    <name type="common">Ganba fungus</name>
    <dbReference type="NCBI Taxonomy" id="370292"/>
    <lineage>
        <taxon>Eukaryota</taxon>
        <taxon>Fungi</taxon>
        <taxon>Dikarya</taxon>
        <taxon>Basidiomycota</taxon>
        <taxon>Agaricomycotina</taxon>
        <taxon>Agaricomycetes</taxon>
        <taxon>Thelephorales</taxon>
        <taxon>Thelephoraceae</taxon>
        <taxon>Thelephora</taxon>
    </lineage>
</organism>
<dbReference type="EMBL" id="MU118104">
    <property type="protein sequence ID" value="KAF9645087.1"/>
    <property type="molecule type" value="Genomic_DNA"/>
</dbReference>
<gene>
    <name evidence="1" type="ORF">BDM02DRAFT_3189991</name>
</gene>
<comment type="caution">
    <text evidence="1">The sequence shown here is derived from an EMBL/GenBank/DDBJ whole genome shotgun (WGS) entry which is preliminary data.</text>
</comment>
<name>A0ACB6Z6A2_THEGA</name>
<sequence length="264" mass="29017">MGIQPWTRSGCTTVRISLVFLLVFMVCLTGVDTVNLDVCGAMLEAAHEGAWNATNSTSPPPPLHLSYEQCVNECGGGIGDINWESFSQSFGAWFLPWIALMFQIPFGAEYPLEDVLSFFMTIGSPALAAYSLQITHLNAGWLSKAFLNVKYPNSKAISTVMSTLQHVPIRISSDLNLVSSLIVLPRNGGYWGLLLKGAEKTRRWSIPLVMNFAWAIIATLLTTIDSFYNPPAAMWDTRSLLLGLTSFLSSWDGCMLVHNLSQTT</sequence>
<keyword evidence="2" id="KW-1185">Reference proteome</keyword>
<dbReference type="Proteomes" id="UP000886501">
    <property type="component" value="Unassembled WGS sequence"/>
</dbReference>
<reference evidence="1" key="1">
    <citation type="submission" date="2019-10" db="EMBL/GenBank/DDBJ databases">
        <authorList>
            <consortium name="DOE Joint Genome Institute"/>
            <person name="Kuo A."/>
            <person name="Miyauchi S."/>
            <person name="Kiss E."/>
            <person name="Drula E."/>
            <person name="Kohler A."/>
            <person name="Sanchez-Garcia M."/>
            <person name="Andreopoulos B."/>
            <person name="Barry K.W."/>
            <person name="Bonito G."/>
            <person name="Buee M."/>
            <person name="Carver A."/>
            <person name="Chen C."/>
            <person name="Cichocki N."/>
            <person name="Clum A."/>
            <person name="Culley D."/>
            <person name="Crous P.W."/>
            <person name="Fauchery L."/>
            <person name="Girlanda M."/>
            <person name="Hayes R."/>
            <person name="Keri Z."/>
            <person name="Labutti K."/>
            <person name="Lipzen A."/>
            <person name="Lombard V."/>
            <person name="Magnuson J."/>
            <person name="Maillard F."/>
            <person name="Morin E."/>
            <person name="Murat C."/>
            <person name="Nolan M."/>
            <person name="Ohm R."/>
            <person name="Pangilinan J."/>
            <person name="Pereira M."/>
            <person name="Perotto S."/>
            <person name="Peter M."/>
            <person name="Riley R."/>
            <person name="Sitrit Y."/>
            <person name="Stielow B."/>
            <person name="Szollosi G."/>
            <person name="Zifcakova L."/>
            <person name="Stursova M."/>
            <person name="Spatafora J.W."/>
            <person name="Tedersoo L."/>
            <person name="Vaario L.-M."/>
            <person name="Yamada A."/>
            <person name="Yan M."/>
            <person name="Wang P."/>
            <person name="Xu J."/>
            <person name="Bruns T."/>
            <person name="Baldrian P."/>
            <person name="Vilgalys R."/>
            <person name="Henrissat B."/>
            <person name="Grigoriev I.V."/>
            <person name="Hibbett D."/>
            <person name="Nagy L.G."/>
            <person name="Martin F.M."/>
        </authorList>
    </citation>
    <scope>NUCLEOTIDE SEQUENCE</scope>
    <source>
        <strain evidence="1">P2</strain>
    </source>
</reference>
<proteinExistence type="predicted"/>
<protein>
    <submittedName>
        <fullName evidence="1">Uncharacterized protein</fullName>
    </submittedName>
</protein>
<evidence type="ECO:0000313" key="2">
    <source>
        <dbReference type="Proteomes" id="UP000886501"/>
    </source>
</evidence>